<dbReference type="Proteomes" id="UP000703038">
    <property type="component" value="Unassembled WGS sequence"/>
</dbReference>
<sequence>MTTGSTAGVGVGARPWLVAAVLEVRRETPTASTLVLDVDGWPGHLAGQHVDVKLTAEDGYSAQRSYSLASAPDGTSRIEIAVQNVADGEVSPYLVGAVEVGDRFEIRGPVGRWFVWRPSTPTETPSPPVLLVGGGSGIVPLRAMVRAQAAAGSSGGRVPFRVLYSVREPAEVYFADEWAHPPAGVDVTTLYTRRAPAGSRRPLGRITIEDLDAHGWPAEFEPRCYICGPTNFVDTVADMLVARGHAPANIRTERFGPS</sequence>
<dbReference type="Gene3D" id="3.40.50.80">
    <property type="entry name" value="Nucleotide-binding domain of ferredoxin-NADP reductase (FNR) module"/>
    <property type="match status" value="1"/>
</dbReference>
<dbReference type="EMBL" id="JAFBBK010000001">
    <property type="protein sequence ID" value="MBM7413766.1"/>
    <property type="molecule type" value="Genomic_DNA"/>
</dbReference>
<evidence type="ECO:0000259" key="4">
    <source>
        <dbReference type="PROSITE" id="PS51384"/>
    </source>
</evidence>
<keyword evidence="6" id="KW-1185">Reference proteome</keyword>
<proteinExistence type="predicted"/>
<dbReference type="Pfam" id="PF00970">
    <property type="entry name" value="FAD_binding_6"/>
    <property type="match status" value="1"/>
</dbReference>
<dbReference type="SUPFAM" id="SSF63380">
    <property type="entry name" value="Riboflavin synthase domain-like"/>
    <property type="match status" value="1"/>
</dbReference>
<accession>A0ABS2KPV1</accession>
<comment type="cofactor">
    <cofactor evidence="1">
        <name>FAD</name>
        <dbReference type="ChEBI" id="CHEBI:57692"/>
    </cofactor>
</comment>
<feature type="domain" description="FAD-binding FR-type" evidence="4">
    <location>
        <begin position="14"/>
        <end position="116"/>
    </location>
</feature>
<comment type="caution">
    <text evidence="5">The sequence shown here is derived from an EMBL/GenBank/DDBJ whole genome shotgun (WGS) entry which is preliminary data.</text>
</comment>
<name>A0ABS2KPV1_9NOCA</name>
<keyword evidence="3" id="KW-0411">Iron-sulfur</keyword>
<keyword evidence="2" id="KW-0479">Metal-binding</keyword>
<evidence type="ECO:0000313" key="5">
    <source>
        <dbReference type="EMBL" id="MBM7413766.1"/>
    </source>
</evidence>
<dbReference type="InterPro" id="IPR050415">
    <property type="entry name" value="MRET"/>
</dbReference>
<dbReference type="InterPro" id="IPR001433">
    <property type="entry name" value="OxRdtase_FAD/NAD-bd"/>
</dbReference>
<reference evidence="5 6" key="1">
    <citation type="submission" date="2021-01" db="EMBL/GenBank/DDBJ databases">
        <title>Genomics of switchgrass bacterial isolates.</title>
        <authorList>
            <person name="Shade A."/>
        </authorList>
    </citation>
    <scope>NUCLEOTIDE SEQUENCE [LARGE SCALE GENOMIC DNA]</scope>
    <source>
        <strain evidence="5 6">PvP111</strain>
    </source>
</reference>
<dbReference type="InterPro" id="IPR017938">
    <property type="entry name" value="Riboflavin_synthase-like_b-brl"/>
</dbReference>
<keyword evidence="2" id="KW-0408">Iron</keyword>
<dbReference type="Gene3D" id="2.40.30.10">
    <property type="entry name" value="Translation factors"/>
    <property type="match status" value="1"/>
</dbReference>
<dbReference type="SUPFAM" id="SSF52343">
    <property type="entry name" value="Ferredoxin reductase-like, C-terminal NADP-linked domain"/>
    <property type="match status" value="1"/>
</dbReference>
<dbReference type="CDD" id="cd06217">
    <property type="entry name" value="FNR_iron_sulfur_binding_3"/>
    <property type="match status" value="1"/>
</dbReference>
<keyword evidence="2" id="KW-0001">2Fe-2S</keyword>
<dbReference type="InterPro" id="IPR039261">
    <property type="entry name" value="FNR_nucleotide-bd"/>
</dbReference>
<dbReference type="InterPro" id="IPR008333">
    <property type="entry name" value="Cbr1-like_FAD-bd_dom"/>
</dbReference>
<dbReference type="PRINTS" id="PR00406">
    <property type="entry name" value="CYTB5RDTASE"/>
</dbReference>
<protein>
    <submittedName>
        <fullName evidence="5">Ferredoxin-NADP reductase</fullName>
    </submittedName>
</protein>
<gene>
    <name evidence="5" type="ORF">JOE42_000499</name>
</gene>
<dbReference type="PANTHER" id="PTHR47354">
    <property type="entry name" value="NADH OXIDOREDUCTASE HCR"/>
    <property type="match status" value="1"/>
</dbReference>
<dbReference type="RefSeq" id="WP_204866464.1">
    <property type="nucleotide sequence ID" value="NZ_JAFBBK010000001.1"/>
</dbReference>
<evidence type="ECO:0000313" key="6">
    <source>
        <dbReference type="Proteomes" id="UP000703038"/>
    </source>
</evidence>
<evidence type="ECO:0000256" key="2">
    <source>
        <dbReference type="ARBA" id="ARBA00022714"/>
    </source>
</evidence>
<dbReference type="InterPro" id="IPR017927">
    <property type="entry name" value="FAD-bd_FR_type"/>
</dbReference>
<dbReference type="PROSITE" id="PS51384">
    <property type="entry name" value="FAD_FR"/>
    <property type="match status" value="1"/>
</dbReference>
<dbReference type="Pfam" id="PF00175">
    <property type="entry name" value="NAD_binding_1"/>
    <property type="match status" value="1"/>
</dbReference>
<organism evidence="5 6">
    <name type="scientific">Rhodococcoides corynebacterioides</name>
    <dbReference type="NCBI Taxonomy" id="53972"/>
    <lineage>
        <taxon>Bacteria</taxon>
        <taxon>Bacillati</taxon>
        <taxon>Actinomycetota</taxon>
        <taxon>Actinomycetes</taxon>
        <taxon>Mycobacteriales</taxon>
        <taxon>Nocardiaceae</taxon>
        <taxon>Rhodococcoides</taxon>
    </lineage>
</organism>
<dbReference type="PANTHER" id="PTHR47354:SF5">
    <property type="entry name" value="PROTEIN RFBI"/>
    <property type="match status" value="1"/>
</dbReference>
<evidence type="ECO:0000256" key="1">
    <source>
        <dbReference type="ARBA" id="ARBA00001974"/>
    </source>
</evidence>
<evidence type="ECO:0000256" key="3">
    <source>
        <dbReference type="ARBA" id="ARBA00023014"/>
    </source>
</evidence>